<feature type="compositionally biased region" description="Basic and acidic residues" evidence="8">
    <location>
        <begin position="68"/>
        <end position="80"/>
    </location>
</feature>
<organism evidence="10 11">
    <name type="scientific">Glossina brevipalpis</name>
    <dbReference type="NCBI Taxonomy" id="37001"/>
    <lineage>
        <taxon>Eukaryota</taxon>
        <taxon>Metazoa</taxon>
        <taxon>Ecdysozoa</taxon>
        <taxon>Arthropoda</taxon>
        <taxon>Hexapoda</taxon>
        <taxon>Insecta</taxon>
        <taxon>Pterygota</taxon>
        <taxon>Neoptera</taxon>
        <taxon>Endopterygota</taxon>
        <taxon>Diptera</taxon>
        <taxon>Brachycera</taxon>
        <taxon>Muscomorpha</taxon>
        <taxon>Hippoboscoidea</taxon>
        <taxon>Glossinidae</taxon>
        <taxon>Glossina</taxon>
    </lineage>
</organism>
<keyword evidence="3 6" id="KW-0227">DNA damage</keyword>
<dbReference type="Proteomes" id="UP000091820">
    <property type="component" value="Unassembled WGS sequence"/>
</dbReference>
<comment type="similarity">
    <text evidence="1 6 7">Belongs to the DNA mismatch repair MutS family.</text>
</comment>
<dbReference type="Pfam" id="PF05192">
    <property type="entry name" value="MutS_III"/>
    <property type="match status" value="1"/>
</dbReference>
<dbReference type="InterPro" id="IPR027417">
    <property type="entry name" value="P-loop_NTPase"/>
</dbReference>
<dbReference type="InterPro" id="IPR045076">
    <property type="entry name" value="MutS"/>
</dbReference>
<dbReference type="FunFam" id="3.40.50.300:FF:002677">
    <property type="entry name" value="DNA mismatch repair protein"/>
    <property type="match status" value="1"/>
</dbReference>
<dbReference type="Pfam" id="PF01624">
    <property type="entry name" value="MutS_I"/>
    <property type="match status" value="1"/>
</dbReference>
<feature type="region of interest" description="Disordered" evidence="8">
    <location>
        <begin position="1"/>
        <end position="156"/>
    </location>
</feature>
<dbReference type="InterPro" id="IPR016151">
    <property type="entry name" value="DNA_mismatch_repair_MutS_N"/>
</dbReference>
<dbReference type="Gene3D" id="1.10.1420.10">
    <property type="match status" value="2"/>
</dbReference>
<protein>
    <recommendedName>
        <fullName evidence="6">DNA mismatch repair protein</fullName>
    </recommendedName>
</protein>
<dbReference type="VEuPathDB" id="VectorBase:GBRI016122"/>
<dbReference type="SUPFAM" id="SSF52540">
    <property type="entry name" value="P-loop containing nucleoside triphosphate hydrolases"/>
    <property type="match status" value="1"/>
</dbReference>
<evidence type="ECO:0000256" key="4">
    <source>
        <dbReference type="ARBA" id="ARBA00022840"/>
    </source>
</evidence>
<dbReference type="SUPFAM" id="SSF48334">
    <property type="entry name" value="DNA repair protein MutS, domain III"/>
    <property type="match status" value="1"/>
</dbReference>
<evidence type="ECO:0000256" key="5">
    <source>
        <dbReference type="ARBA" id="ARBA00023125"/>
    </source>
</evidence>
<dbReference type="PANTHER" id="PTHR11361:SF148">
    <property type="entry name" value="DNA MISMATCH REPAIR PROTEIN MSH6"/>
    <property type="match status" value="1"/>
</dbReference>
<comment type="function">
    <text evidence="6 7">Component of the post-replicative DNA mismatch repair system (MMR).</text>
</comment>
<dbReference type="SMART" id="SM00534">
    <property type="entry name" value="MUTSac"/>
    <property type="match status" value="1"/>
</dbReference>
<sequence>MSKKLNNSISKSSNNADSPQRNTLFKYFSKSPAPLEKKKTRAPSPRLKQENQEKQQKENLGKNQNINDGKRKFDDNLKLEESDEEIVAASKKRRFILSDSDGEEENVAKPSTKNQTRKGEKSKLKNSKKQLSSSTSDDCLENSDKDSSPVTTKGKTKKVNKILSGVSFMEKLQHLQSTQEDENSSIKLEDVTNGLPQSNLDEPVIWPHQKLEFLQRDKIKDKNGRRPDHPEYDSSTLYVPQKFLDSLSPGVRQWWVLKTDNFDCVLFFKVGKFYELYHMDADVGVKELGFTYMRGEFAHSGFPEVSFDKMSSILVERGYKVARVEQTETPEMMSERCKRIKATKFDKVVRREICQVLNLGTQVFGNQCRVTANYRPNYMLVIAETYCTEQGNISRYGICFLDTSIGDCYLGEFEDDRNCSRLHTLISHYTPVLVLFEKSNLSNKTQDVLRTVLSGIQRECWPNNGALKCTPERTLKELGENYYSQDDNWPLVLRSMQAEGDHLGLTPHPNYKLTLKAFGLCIEYMKKCKIAEKVLPMVRYHLYQPPDYDTIEELNKTKSENRIHSYRAHMVLDASTLLNLRIIGEEHSLQSTLDHCCTKFGKRLLHHWLCAPSCIPETIRERQEAITNFLEQPTLLQDVRALMAPLPDFERHLAQIHHFGSKIIQETHPDGRAILFEEKLYNKKKMQSFVAILKGFETLLKIPTLYAECNSPLLRRLSQYTEEGGIFPNMKDKLGFFKQAFDHKKATETGVIAPEAGIDEEYDAIENKITKINKDLEKYLIEQEKYFGCRLSYFGNDKKRFQIEIPESHARKAGSEYLLESQRKGSKAVRRFSTQETRDLLKLMINAEDERNAVLKDLTRRIFEKFSEHYNLWQKCVDCVAQLDVLASLAEYARQQIMICIPNIEECASDQPFIEIENGFHPCIPVNGYIPNGLVLGTGDTPPLSILTGPNMGGKSTLMRQIGLLAVMSQIGAHVPAQSCRMTLVDRIFTRLGAQDDILTGQSTFLVELNETSLILRHATRNSLVLLDELGRGTATYDGTAIAASVVNFLADRQCRTLFSTHYHNLIDFFHNDKRITLGHMACMVENDDSDDPTQETVTFLYKYTSGACPKSYGFNAAKLAGMPRPIIKRAYTVHFRYLLH</sequence>
<dbReference type="GO" id="GO:0032301">
    <property type="term" value="C:MutSalpha complex"/>
    <property type="evidence" value="ECO:0007669"/>
    <property type="project" value="TreeGrafter"/>
</dbReference>
<dbReference type="Pfam" id="PF00488">
    <property type="entry name" value="MutS_V"/>
    <property type="match status" value="1"/>
</dbReference>
<evidence type="ECO:0000259" key="9">
    <source>
        <dbReference type="PROSITE" id="PS00486"/>
    </source>
</evidence>
<keyword evidence="4 6" id="KW-0067">ATP-binding</keyword>
<dbReference type="InterPro" id="IPR007696">
    <property type="entry name" value="DNA_mismatch_repair_MutS_core"/>
</dbReference>
<dbReference type="EnsemblMetazoa" id="GBRI016122-RA">
    <property type="protein sequence ID" value="GBRI016122-PA"/>
    <property type="gene ID" value="GBRI016122"/>
</dbReference>
<evidence type="ECO:0000256" key="3">
    <source>
        <dbReference type="ARBA" id="ARBA00022763"/>
    </source>
</evidence>
<dbReference type="Gene3D" id="3.40.50.300">
    <property type="entry name" value="P-loop containing nucleotide triphosphate hydrolases"/>
    <property type="match status" value="1"/>
</dbReference>
<dbReference type="InterPro" id="IPR007860">
    <property type="entry name" value="DNA_mmatch_repair_MutS_con_dom"/>
</dbReference>
<dbReference type="PIRSF" id="PIRSF037677">
    <property type="entry name" value="DNA_mis_repair_Msh6"/>
    <property type="match status" value="1"/>
</dbReference>
<dbReference type="InterPro" id="IPR036678">
    <property type="entry name" value="MutS_con_dom_sf"/>
</dbReference>
<dbReference type="InterPro" id="IPR000432">
    <property type="entry name" value="DNA_mismatch_repair_MutS_C"/>
</dbReference>
<keyword evidence="5 6" id="KW-0238">DNA-binding</keyword>
<feature type="domain" description="DNA mismatch repair proteins mutS family" evidence="9">
    <location>
        <begin position="1023"/>
        <end position="1039"/>
    </location>
</feature>
<accession>A0A1A9WE19</accession>
<dbReference type="GO" id="GO:0006298">
    <property type="term" value="P:mismatch repair"/>
    <property type="evidence" value="ECO:0007669"/>
    <property type="project" value="InterPro"/>
</dbReference>
<dbReference type="Gene3D" id="3.40.1170.10">
    <property type="entry name" value="DNA repair protein MutS, domain I"/>
    <property type="match status" value="1"/>
</dbReference>
<dbReference type="PANTHER" id="PTHR11361">
    <property type="entry name" value="DNA MISMATCH REPAIR PROTEIN MUTS FAMILY MEMBER"/>
    <property type="match status" value="1"/>
</dbReference>
<dbReference type="GO" id="GO:0030983">
    <property type="term" value="F:mismatched DNA binding"/>
    <property type="evidence" value="ECO:0007669"/>
    <property type="project" value="UniProtKB-UniRule"/>
</dbReference>
<keyword evidence="11" id="KW-1185">Reference proteome</keyword>
<dbReference type="SMART" id="SM00533">
    <property type="entry name" value="MUTSd"/>
    <property type="match status" value="1"/>
</dbReference>
<evidence type="ECO:0000313" key="10">
    <source>
        <dbReference type="EnsemblMetazoa" id="GBRI016122-PA"/>
    </source>
</evidence>
<dbReference type="Pfam" id="PF05188">
    <property type="entry name" value="MutS_II"/>
    <property type="match status" value="1"/>
</dbReference>
<dbReference type="InterPro" id="IPR007695">
    <property type="entry name" value="DNA_mismatch_repair_MutS-lik_N"/>
</dbReference>
<dbReference type="FunFam" id="1.10.1420.10:FF:000005">
    <property type="entry name" value="DNA mismatch repair protein"/>
    <property type="match status" value="1"/>
</dbReference>
<reference evidence="11" key="1">
    <citation type="submission" date="2014-03" db="EMBL/GenBank/DDBJ databases">
        <authorList>
            <person name="Aksoy S."/>
            <person name="Warren W."/>
            <person name="Wilson R.K."/>
        </authorList>
    </citation>
    <scope>NUCLEOTIDE SEQUENCE [LARGE SCALE GENOMIC DNA]</scope>
    <source>
        <strain evidence="11">IAEA</strain>
    </source>
</reference>
<dbReference type="STRING" id="37001.A0A1A9WE19"/>
<dbReference type="InterPro" id="IPR017261">
    <property type="entry name" value="DNA_mismatch_repair_MutS/MSH"/>
</dbReference>
<dbReference type="AlphaFoldDB" id="A0A1A9WE19"/>
<evidence type="ECO:0000256" key="2">
    <source>
        <dbReference type="ARBA" id="ARBA00022741"/>
    </source>
</evidence>
<feature type="compositionally biased region" description="Low complexity" evidence="8">
    <location>
        <begin position="1"/>
        <end position="15"/>
    </location>
</feature>
<dbReference type="SUPFAM" id="SSF55271">
    <property type="entry name" value="DNA repair protein MutS, domain I"/>
    <property type="match status" value="1"/>
</dbReference>
<name>A0A1A9WE19_9MUSC</name>
<evidence type="ECO:0000256" key="7">
    <source>
        <dbReference type="RuleBase" id="RU003756"/>
    </source>
</evidence>
<evidence type="ECO:0000313" key="11">
    <source>
        <dbReference type="Proteomes" id="UP000091820"/>
    </source>
</evidence>
<evidence type="ECO:0000256" key="6">
    <source>
        <dbReference type="PIRNR" id="PIRNR037677"/>
    </source>
</evidence>
<dbReference type="FunFam" id="3.40.1170.10:FF:000002">
    <property type="entry name" value="DNA mismatch repair protein"/>
    <property type="match status" value="1"/>
</dbReference>
<keyword evidence="2 6" id="KW-0547">Nucleotide-binding</keyword>
<proteinExistence type="inferred from homology"/>
<dbReference type="Gene3D" id="3.30.420.110">
    <property type="entry name" value="MutS, connector domain"/>
    <property type="match status" value="1"/>
</dbReference>
<evidence type="ECO:0000256" key="8">
    <source>
        <dbReference type="SAM" id="MobiDB-lite"/>
    </source>
</evidence>
<reference evidence="10" key="2">
    <citation type="submission" date="2020-05" db="UniProtKB">
        <authorList>
            <consortium name="EnsemblMetazoa"/>
        </authorList>
    </citation>
    <scope>IDENTIFICATION</scope>
    <source>
        <strain evidence="10">IAEA</strain>
    </source>
</reference>
<dbReference type="PROSITE" id="PS00486">
    <property type="entry name" value="DNA_MISMATCH_REPAIR_2"/>
    <property type="match status" value="1"/>
</dbReference>
<evidence type="ECO:0000256" key="1">
    <source>
        <dbReference type="ARBA" id="ARBA00006271"/>
    </source>
</evidence>
<dbReference type="GO" id="GO:0140664">
    <property type="term" value="F:ATP-dependent DNA damage sensor activity"/>
    <property type="evidence" value="ECO:0007669"/>
    <property type="project" value="InterPro"/>
</dbReference>
<dbReference type="InterPro" id="IPR036187">
    <property type="entry name" value="DNA_mismatch_repair_MutS_sf"/>
</dbReference>
<feature type="compositionally biased region" description="Basic and acidic residues" evidence="8">
    <location>
        <begin position="47"/>
        <end position="60"/>
    </location>
</feature>
<dbReference type="CDD" id="cd03286">
    <property type="entry name" value="ABC_MSH6_euk"/>
    <property type="match status" value="1"/>
</dbReference>
<dbReference type="InterPro" id="IPR007861">
    <property type="entry name" value="DNA_mismatch_repair_MutS_clamp"/>
</dbReference>
<dbReference type="GO" id="GO:0005524">
    <property type="term" value="F:ATP binding"/>
    <property type="evidence" value="ECO:0007669"/>
    <property type="project" value="UniProtKB-UniRule"/>
</dbReference>
<keyword evidence="6 7" id="KW-0234">DNA repair</keyword>
<dbReference type="Pfam" id="PF05190">
    <property type="entry name" value="MutS_IV"/>
    <property type="match status" value="1"/>
</dbReference>